<feature type="non-terminal residue" evidence="1">
    <location>
        <position position="1"/>
    </location>
</feature>
<evidence type="ECO:0000313" key="1">
    <source>
        <dbReference type="EMBL" id="ALL41331.1"/>
    </source>
</evidence>
<name>A0A0S1MK62_PHAPC</name>
<dbReference type="AlphaFoldDB" id="A0A0S1MK62"/>
<protein>
    <submittedName>
        <fullName evidence="1">Uncharacterized protein</fullName>
    </submittedName>
</protein>
<accession>A0A0S1MK62</accession>
<proteinExistence type="evidence at transcript level"/>
<organism evidence="1">
    <name type="scientific">Phakopsora pachyrhizi</name>
    <name type="common">Asian soybean rust disease fungus</name>
    <dbReference type="NCBI Taxonomy" id="170000"/>
    <lineage>
        <taxon>Eukaryota</taxon>
        <taxon>Fungi</taxon>
        <taxon>Dikarya</taxon>
        <taxon>Basidiomycota</taxon>
        <taxon>Pucciniomycotina</taxon>
        <taxon>Pucciniomycetes</taxon>
        <taxon>Pucciniales</taxon>
        <taxon>Phakopsoraceae</taxon>
        <taxon>Phakopsora</taxon>
    </lineage>
</organism>
<reference evidence="1" key="1">
    <citation type="submission" date="2015-07" db="EMBL/GenBank/DDBJ databases">
        <title>Elucidating the P. pachyrhizi secretome and potential effectors.</title>
        <authorList>
            <person name="de Carvalho M.C.C.G."/>
            <person name="Nascimento L.C."/>
            <person name="Darben L.M."/>
            <person name="Polizel-Podanosqui A.M."/>
            <person name="Lopes-Caitar V.S."/>
            <person name="Rocha C.S."/>
            <person name="Qi M."/>
            <person name="Carazolle M."/>
            <person name="Kuwahara M.K."/>
            <person name="Pereira G.A.G."/>
            <person name="Abdelnoor R.V."/>
            <person name="Whitham S.A."/>
            <person name="Marcelino-Guimaraes F.C."/>
        </authorList>
    </citation>
    <scope>NUCLEOTIDE SEQUENCE</scope>
</reference>
<dbReference type="EMBL" id="KT247242">
    <property type="protein sequence ID" value="ALL41331.1"/>
    <property type="molecule type" value="mRNA"/>
</dbReference>
<sequence>GFFFFFSNVQLSTWITSEPDPILNSGSPPSNFFRFSITN</sequence>